<keyword evidence="2" id="KW-1185">Reference proteome</keyword>
<name>A0A7H1N0T5_9PROT</name>
<dbReference type="Proteomes" id="UP000516369">
    <property type="component" value="Chromosome"/>
</dbReference>
<sequence length="161" mass="18437">MRARGQIPRALFCCRSQVTVPRRRRRAMLTISLEKICFLIIKAREFDAKMEPEVSDPGDNPIDDADREVLFDYPDDPTVEEIRGLIEGLNEDELTDVLALVWLGTGDYDEDEWPQALADAREDKDSRRVEALLSIPLLGDYLEEGLAELGYSCKEVDRRHL</sequence>
<evidence type="ECO:0000313" key="1">
    <source>
        <dbReference type="EMBL" id="QNT69321.1"/>
    </source>
</evidence>
<organism evidence="1 2">
    <name type="scientific">Defluviicoccus vanus</name>
    <dbReference type="NCBI Taxonomy" id="111831"/>
    <lineage>
        <taxon>Bacteria</taxon>
        <taxon>Pseudomonadati</taxon>
        <taxon>Pseudomonadota</taxon>
        <taxon>Alphaproteobacteria</taxon>
        <taxon>Rhodospirillales</taxon>
        <taxon>Rhodospirillaceae</taxon>
        <taxon>Defluviicoccus</taxon>
    </lineage>
</organism>
<dbReference type="AlphaFoldDB" id="A0A7H1N0T5"/>
<accession>A0A7H1N0T5</accession>
<protein>
    <submittedName>
        <fullName evidence="1">DUF3775 domain-containing protein</fullName>
    </submittedName>
</protein>
<dbReference type="EMBL" id="CP053923">
    <property type="protein sequence ID" value="QNT69321.1"/>
    <property type="molecule type" value="Genomic_DNA"/>
</dbReference>
<evidence type="ECO:0000313" key="2">
    <source>
        <dbReference type="Proteomes" id="UP000516369"/>
    </source>
</evidence>
<reference evidence="1 2" key="1">
    <citation type="submission" date="2020-05" db="EMBL/GenBank/DDBJ databases">
        <title>Complete closed genome sequence of Defluviicoccus vanus.</title>
        <authorList>
            <person name="Bessarab I."/>
            <person name="Arumugam K."/>
            <person name="Maszenan A.M."/>
            <person name="Seviour R.J."/>
            <person name="Williams R.B."/>
        </authorList>
    </citation>
    <scope>NUCLEOTIDE SEQUENCE [LARGE SCALE GENOMIC DNA]</scope>
    <source>
        <strain evidence="1 2">Ben 114</strain>
    </source>
</reference>
<proteinExistence type="predicted"/>
<dbReference type="InterPro" id="IPR022254">
    <property type="entry name" value="DUF3775"/>
</dbReference>
<dbReference type="KEGG" id="dvn:HQ394_08315"/>
<gene>
    <name evidence="1" type="ORF">HQ394_08315</name>
</gene>
<dbReference type="Pfam" id="PF12616">
    <property type="entry name" value="DUF3775"/>
    <property type="match status" value="1"/>
</dbReference>